<gene>
    <name evidence="2" type="ORF">FA13DRAFT_1717027</name>
</gene>
<keyword evidence="3" id="KW-1185">Reference proteome</keyword>
<reference evidence="2 3" key="1">
    <citation type="journal article" date="2019" name="Nat. Ecol. Evol.">
        <title>Megaphylogeny resolves global patterns of mushroom evolution.</title>
        <authorList>
            <person name="Varga T."/>
            <person name="Krizsan K."/>
            <person name="Foldi C."/>
            <person name="Dima B."/>
            <person name="Sanchez-Garcia M."/>
            <person name="Sanchez-Ramirez S."/>
            <person name="Szollosi G.J."/>
            <person name="Szarkandi J.G."/>
            <person name="Papp V."/>
            <person name="Albert L."/>
            <person name="Andreopoulos W."/>
            <person name="Angelini C."/>
            <person name="Antonin V."/>
            <person name="Barry K.W."/>
            <person name="Bougher N.L."/>
            <person name="Buchanan P."/>
            <person name="Buyck B."/>
            <person name="Bense V."/>
            <person name="Catcheside P."/>
            <person name="Chovatia M."/>
            <person name="Cooper J."/>
            <person name="Damon W."/>
            <person name="Desjardin D."/>
            <person name="Finy P."/>
            <person name="Geml J."/>
            <person name="Haridas S."/>
            <person name="Hughes K."/>
            <person name="Justo A."/>
            <person name="Karasinski D."/>
            <person name="Kautmanova I."/>
            <person name="Kiss B."/>
            <person name="Kocsube S."/>
            <person name="Kotiranta H."/>
            <person name="LaButti K.M."/>
            <person name="Lechner B.E."/>
            <person name="Liimatainen K."/>
            <person name="Lipzen A."/>
            <person name="Lukacs Z."/>
            <person name="Mihaltcheva S."/>
            <person name="Morgado L.N."/>
            <person name="Niskanen T."/>
            <person name="Noordeloos M.E."/>
            <person name="Ohm R.A."/>
            <person name="Ortiz-Santana B."/>
            <person name="Ovrebo C."/>
            <person name="Racz N."/>
            <person name="Riley R."/>
            <person name="Savchenko A."/>
            <person name="Shiryaev A."/>
            <person name="Soop K."/>
            <person name="Spirin V."/>
            <person name="Szebenyi C."/>
            <person name="Tomsovsky M."/>
            <person name="Tulloss R.E."/>
            <person name="Uehling J."/>
            <person name="Grigoriev I.V."/>
            <person name="Vagvolgyi C."/>
            <person name="Papp T."/>
            <person name="Martin F.M."/>
            <person name="Miettinen O."/>
            <person name="Hibbett D.S."/>
            <person name="Nagy L.G."/>
        </authorList>
    </citation>
    <scope>NUCLEOTIDE SEQUENCE [LARGE SCALE GENOMIC DNA]</scope>
    <source>
        <strain evidence="2 3">FP101781</strain>
    </source>
</reference>
<comment type="caution">
    <text evidence="2">The sequence shown here is derived from an EMBL/GenBank/DDBJ whole genome shotgun (WGS) entry which is preliminary data.</text>
</comment>
<dbReference type="EMBL" id="QPFP01000114">
    <property type="protein sequence ID" value="TEB21356.1"/>
    <property type="molecule type" value="Genomic_DNA"/>
</dbReference>
<sequence>NGEDGPEAESGSRESSSDDGQSVSGSSKSESEGAESTEEEEDDGSEEESDRDEDAASTGRLRAANDPLQRTSYPTKTIMPFMQSNHNALEHLLAAAMTPPPTLQTLQQGRGRNSAPSGGLLAEVVVVIIPCLEQPRLFQTHCFSSAKLP</sequence>
<dbReference type="Proteomes" id="UP000298030">
    <property type="component" value="Unassembled WGS sequence"/>
</dbReference>
<feature type="compositionally biased region" description="Acidic residues" evidence="1">
    <location>
        <begin position="32"/>
        <end position="55"/>
    </location>
</feature>
<feature type="non-terminal residue" evidence="2">
    <location>
        <position position="1"/>
    </location>
</feature>
<protein>
    <submittedName>
        <fullName evidence="2">Uncharacterized protein</fullName>
    </submittedName>
</protein>
<accession>A0A4Y7SHM1</accession>
<proteinExistence type="predicted"/>
<name>A0A4Y7SHM1_COPMI</name>
<organism evidence="2 3">
    <name type="scientific">Coprinellus micaceus</name>
    <name type="common">Glistening ink-cap mushroom</name>
    <name type="synonym">Coprinus micaceus</name>
    <dbReference type="NCBI Taxonomy" id="71717"/>
    <lineage>
        <taxon>Eukaryota</taxon>
        <taxon>Fungi</taxon>
        <taxon>Dikarya</taxon>
        <taxon>Basidiomycota</taxon>
        <taxon>Agaricomycotina</taxon>
        <taxon>Agaricomycetes</taxon>
        <taxon>Agaricomycetidae</taxon>
        <taxon>Agaricales</taxon>
        <taxon>Agaricineae</taxon>
        <taxon>Psathyrellaceae</taxon>
        <taxon>Coprinellus</taxon>
    </lineage>
</organism>
<evidence type="ECO:0000313" key="3">
    <source>
        <dbReference type="Proteomes" id="UP000298030"/>
    </source>
</evidence>
<feature type="region of interest" description="Disordered" evidence="1">
    <location>
        <begin position="1"/>
        <end position="74"/>
    </location>
</feature>
<dbReference type="AlphaFoldDB" id="A0A4Y7SHM1"/>
<evidence type="ECO:0000256" key="1">
    <source>
        <dbReference type="SAM" id="MobiDB-lite"/>
    </source>
</evidence>
<evidence type="ECO:0000313" key="2">
    <source>
        <dbReference type="EMBL" id="TEB21356.1"/>
    </source>
</evidence>
<feature type="compositionally biased region" description="Low complexity" evidence="1">
    <location>
        <begin position="18"/>
        <end position="28"/>
    </location>
</feature>